<keyword evidence="3 7" id="KW-0732">Signal</keyword>
<evidence type="ECO:0000259" key="9">
    <source>
        <dbReference type="PROSITE" id="PS51110"/>
    </source>
</evidence>
<dbReference type="InterPro" id="IPR008139">
    <property type="entry name" value="SaposinB_dom"/>
</dbReference>
<dbReference type="SMART" id="SM00741">
    <property type="entry name" value="SapB"/>
    <property type="match status" value="13"/>
</dbReference>
<dbReference type="Pfam" id="PF03489">
    <property type="entry name" value="SapB_2"/>
    <property type="match status" value="11"/>
</dbReference>
<dbReference type="SUPFAM" id="SSF47862">
    <property type="entry name" value="Saposin"/>
    <property type="match status" value="12"/>
</dbReference>
<feature type="domain" description="Saposin B-type" evidence="8">
    <location>
        <begin position="508"/>
        <end position="589"/>
    </location>
</feature>
<comment type="subcellular location">
    <subcellularLocation>
        <location evidence="1">Secreted</location>
    </subcellularLocation>
</comment>
<keyword evidence="11" id="KW-1185">Reference proteome</keyword>
<name>A0AAV4WFJ2_9ARAC</name>
<feature type="domain" description="Saposin A-type" evidence="9">
    <location>
        <begin position="23"/>
        <end position="63"/>
    </location>
</feature>
<dbReference type="Pfam" id="PF02199">
    <property type="entry name" value="SapA"/>
    <property type="match status" value="1"/>
</dbReference>
<dbReference type="FunFam" id="1.10.225.10:FF:000002">
    <property type="entry name" value="prosaposin isoform X2"/>
    <property type="match status" value="6"/>
</dbReference>
<dbReference type="GO" id="GO:0005576">
    <property type="term" value="C:extracellular region"/>
    <property type="evidence" value="ECO:0007669"/>
    <property type="project" value="UniProtKB-SubCell"/>
</dbReference>
<dbReference type="PROSITE" id="PS50015">
    <property type="entry name" value="SAP_B"/>
    <property type="match status" value="12"/>
</dbReference>
<evidence type="ECO:0000256" key="7">
    <source>
        <dbReference type="SAM" id="SignalP"/>
    </source>
</evidence>
<dbReference type="InterPro" id="IPR051428">
    <property type="entry name" value="Sphingo_Act-Surfact_Prot"/>
</dbReference>
<feature type="domain" description="Saposin B-type" evidence="8">
    <location>
        <begin position="689"/>
        <end position="770"/>
    </location>
</feature>
<comment type="caution">
    <text evidence="10">The sequence shown here is derived from an EMBL/GenBank/DDBJ whole genome shotgun (WGS) entry which is preliminary data.</text>
</comment>
<dbReference type="InterPro" id="IPR003119">
    <property type="entry name" value="SAP_A"/>
</dbReference>
<evidence type="ECO:0000256" key="5">
    <source>
        <dbReference type="ARBA" id="ARBA00023157"/>
    </source>
</evidence>
<evidence type="ECO:0000259" key="8">
    <source>
        <dbReference type="PROSITE" id="PS50015"/>
    </source>
</evidence>
<feature type="signal peptide" evidence="7">
    <location>
        <begin position="1"/>
        <end position="19"/>
    </location>
</feature>
<evidence type="ECO:0000256" key="1">
    <source>
        <dbReference type="ARBA" id="ARBA00004613"/>
    </source>
</evidence>
<feature type="domain" description="Saposin B-type" evidence="8">
    <location>
        <begin position="780"/>
        <end position="861"/>
    </location>
</feature>
<dbReference type="EMBL" id="BPLQ01014566">
    <property type="protein sequence ID" value="GIY80979.1"/>
    <property type="molecule type" value="Genomic_DNA"/>
</dbReference>
<evidence type="ECO:0000256" key="4">
    <source>
        <dbReference type="ARBA" id="ARBA00022737"/>
    </source>
</evidence>
<evidence type="ECO:0000256" key="3">
    <source>
        <dbReference type="ARBA" id="ARBA00022729"/>
    </source>
</evidence>
<feature type="domain" description="Saposin B-type" evidence="8">
    <location>
        <begin position="1052"/>
        <end position="1133"/>
    </location>
</feature>
<feature type="domain" description="Saposin B-type" evidence="8">
    <location>
        <begin position="598"/>
        <end position="679"/>
    </location>
</feature>
<organism evidence="10 11">
    <name type="scientific">Caerostris darwini</name>
    <dbReference type="NCBI Taxonomy" id="1538125"/>
    <lineage>
        <taxon>Eukaryota</taxon>
        <taxon>Metazoa</taxon>
        <taxon>Ecdysozoa</taxon>
        <taxon>Arthropoda</taxon>
        <taxon>Chelicerata</taxon>
        <taxon>Arachnida</taxon>
        <taxon>Araneae</taxon>
        <taxon>Araneomorphae</taxon>
        <taxon>Entelegynae</taxon>
        <taxon>Araneoidea</taxon>
        <taxon>Araneidae</taxon>
        <taxon>Caerostris</taxon>
    </lineage>
</organism>
<dbReference type="InterPro" id="IPR007856">
    <property type="entry name" value="SapB_1"/>
</dbReference>
<keyword evidence="5" id="KW-1015">Disulfide bond</keyword>
<dbReference type="PANTHER" id="PTHR11480">
    <property type="entry name" value="SAPOSIN-RELATED"/>
    <property type="match status" value="1"/>
</dbReference>
<dbReference type="Pfam" id="PF05184">
    <property type="entry name" value="SapB_1"/>
    <property type="match status" value="10"/>
</dbReference>
<evidence type="ECO:0000313" key="10">
    <source>
        <dbReference type="EMBL" id="GIY80979.1"/>
    </source>
</evidence>
<feature type="domain" description="Saposin B-type" evidence="8">
    <location>
        <begin position="871"/>
        <end position="952"/>
    </location>
</feature>
<dbReference type="SMART" id="SM00162">
    <property type="entry name" value="SAPA"/>
    <property type="match status" value="2"/>
</dbReference>
<dbReference type="PANTHER" id="PTHR11480:SF3">
    <property type="entry name" value="BCDNA.GH08312"/>
    <property type="match status" value="1"/>
</dbReference>
<dbReference type="InterPro" id="IPR008138">
    <property type="entry name" value="SapB_2"/>
</dbReference>
<evidence type="ECO:0000313" key="11">
    <source>
        <dbReference type="Proteomes" id="UP001054837"/>
    </source>
</evidence>
<dbReference type="Proteomes" id="UP001054837">
    <property type="component" value="Unassembled WGS sequence"/>
</dbReference>
<feature type="domain" description="Saposin B-type" evidence="8">
    <location>
        <begin position="411"/>
        <end position="492"/>
    </location>
</feature>
<evidence type="ECO:0000256" key="6">
    <source>
        <dbReference type="ARBA" id="ARBA00023180"/>
    </source>
</evidence>
<keyword evidence="4" id="KW-0677">Repeat</keyword>
<feature type="domain" description="Saposin A-type" evidence="9">
    <location>
        <begin position="1327"/>
        <end position="1364"/>
    </location>
</feature>
<dbReference type="InterPro" id="IPR011001">
    <property type="entry name" value="Saposin-like"/>
</dbReference>
<dbReference type="GO" id="GO:0005737">
    <property type="term" value="C:cytoplasm"/>
    <property type="evidence" value="ECO:0007669"/>
    <property type="project" value="UniProtKB-ARBA"/>
</dbReference>
<feature type="chain" id="PRO_5043808770" description="Saposin" evidence="7">
    <location>
        <begin position="20"/>
        <end position="1364"/>
    </location>
</feature>
<dbReference type="PROSITE" id="PS51110">
    <property type="entry name" value="SAP_A"/>
    <property type="match status" value="2"/>
</dbReference>
<feature type="domain" description="Saposin B-type" evidence="8">
    <location>
        <begin position="67"/>
        <end position="149"/>
    </location>
</feature>
<gene>
    <name evidence="10" type="primary">PSAP</name>
    <name evidence="10" type="ORF">CDAR_71051</name>
</gene>
<sequence>MKLLLCALCALLGVLPALAFPTPGLDVPPQCIDPTFACQDLESAKLCKVVKTCIHDIWATMTVPDSNDEVCDICKEMVKEARDQLLSNMTQEEIKEVFEGSCKLLPIKILAEGCIKVVDEIIPQLVEMLASRMDPTMVCTVSGMCFPSKKNMELEKHIFKYVRDYVLKNKNSQCAECTQMMTDVQAFLQSTPEDEAKIYMEKFCHEKLPSYLCNIAMNEYFHEIYTYIKTTDAAKMCSSVGVCPQKCEVQIVPKVEDDLTCEFCEHLIQHVKDLITANTTMEEFRTALLNFCKKIGKWSDKCTNLVNDYYDMLFNYIKELDTKGMCTLMGLCSNQACTKTPLIKVVPAREAHRKIPLMKLRPAHRLPNLESFPLVRLVPAEFTSKKQMKNTNDIAQLPLERLGLPIQVFQKDTDCALCKAFSFYLEKEINGDNSKDSVRNAFGNVCEKWMIEYPEHCHRIVNMYSLKMQMAIAKGISFDDLCPEVKVCPLEEDKSGELNVKVIPKIGESPFCDLCKEAFNEVEKTLKDPAIKQKLKDSLDQVCNMLPKSFQDDCKNFVNQNVDALIDILEQELAPDSICPALKLCGSQKITEVPKRVKDLECDVCKDVVSSLRTKLQDPASKTIVLTFFEEGCMRLPAAVASECKQFVDENIDFLMNTLVDFLDPQKVCSILKICPAQIVLEAPKISVNNVECDLCKQVVNKVEDMVNDEATEEQLMIAMEKVCGYLSPSITTECEEFVSSYGDMIVALLVQQTEKELVCPELQLCPAQMKLEAPKSSVNDVECELCKEVVGKVEDMVKDQKTVEEIKAALDKVCSYLPSSFTTKCVKFVNTYTDMIVTLLMQELTPDLVCAELNLCPAQMKLEAPKSSVNDAECELCKEVVGKVEDMVKDQKTVEEIKAALDKVCSYLPSSFTSKCENFVNTYTDIIVTLLMQELDPALVCAELKLCPAQIKLEAPKSSVKDAECDLCKEVVGKVEDMVKDKKSVEEIKAALDKVCSYLPSSFTTKCVKFVNTYTDMIVTLLMQELDPALVCAELKLCTAQIKIQKPKDVKDLKCDLCKIVVSKVEEMVKDKKTEAEIQEALDKVCSILPTSLSAECQKFVDQYAVLVINLLAQNVDPVLVCGIIQECPKEVEFSENQSKAKGMECQACQYALHFIQELLMGNETQEKVKDALKSFCHILPEQFSENCESFIDEYGASLLVLVAQEIDPSVMCLKMQLCPSKELIPQLKGEASEVILNNFLVDECSVCTTVVDYIDKLLEEDDVDKELTKLVEKVCTVLPASYQEKCASTLEAYGPYILQMIGQMASSKEVCQEIDLCPRTRGQVHLIGGSKCTFGPSYWCHSAAHAAACKAEMYCKTKVWEN</sequence>
<feature type="domain" description="Saposin B-type" evidence="8">
    <location>
        <begin position="257"/>
        <end position="336"/>
    </location>
</feature>
<feature type="domain" description="Saposin B-type" evidence="8">
    <location>
        <begin position="1143"/>
        <end position="1224"/>
    </location>
</feature>
<feature type="domain" description="Saposin B-type" evidence="8">
    <location>
        <begin position="1242"/>
        <end position="1323"/>
    </location>
</feature>
<protein>
    <recommendedName>
        <fullName evidence="12">Saposin</fullName>
    </recommendedName>
</protein>
<feature type="domain" description="Saposin B-type" evidence="8">
    <location>
        <begin position="962"/>
        <end position="1043"/>
    </location>
</feature>
<evidence type="ECO:0008006" key="12">
    <source>
        <dbReference type="Google" id="ProtNLM"/>
    </source>
</evidence>
<reference evidence="10 11" key="1">
    <citation type="submission" date="2021-06" db="EMBL/GenBank/DDBJ databases">
        <title>Caerostris darwini draft genome.</title>
        <authorList>
            <person name="Kono N."/>
            <person name="Arakawa K."/>
        </authorList>
    </citation>
    <scope>NUCLEOTIDE SEQUENCE [LARGE SCALE GENOMIC DNA]</scope>
</reference>
<accession>A0AAV4WFJ2</accession>
<keyword evidence="2" id="KW-0964">Secreted</keyword>
<evidence type="ECO:0000256" key="2">
    <source>
        <dbReference type="ARBA" id="ARBA00022525"/>
    </source>
</evidence>
<dbReference type="Gene3D" id="1.10.225.10">
    <property type="entry name" value="Saposin-like"/>
    <property type="match status" value="13"/>
</dbReference>
<dbReference type="GO" id="GO:0006629">
    <property type="term" value="P:lipid metabolic process"/>
    <property type="evidence" value="ECO:0007669"/>
    <property type="project" value="InterPro"/>
</dbReference>
<keyword evidence="6" id="KW-0325">Glycoprotein</keyword>
<proteinExistence type="predicted"/>